<protein>
    <recommendedName>
        <fullName evidence="6">WD40 repeat-like protein</fullName>
    </recommendedName>
</protein>
<feature type="region of interest" description="Disordered" evidence="3">
    <location>
        <begin position="541"/>
        <end position="589"/>
    </location>
</feature>
<gene>
    <name evidence="4" type="ORF">E3P99_03127</name>
</gene>
<dbReference type="Pfam" id="PF00400">
    <property type="entry name" value="WD40"/>
    <property type="match status" value="1"/>
</dbReference>
<evidence type="ECO:0000313" key="5">
    <source>
        <dbReference type="Proteomes" id="UP000310189"/>
    </source>
</evidence>
<feature type="compositionally biased region" description="Acidic residues" evidence="3">
    <location>
        <begin position="573"/>
        <end position="589"/>
    </location>
</feature>
<organism evidence="4 5">
    <name type="scientific">Wallemia hederae</name>
    <dbReference type="NCBI Taxonomy" id="1540922"/>
    <lineage>
        <taxon>Eukaryota</taxon>
        <taxon>Fungi</taxon>
        <taxon>Dikarya</taxon>
        <taxon>Basidiomycota</taxon>
        <taxon>Wallemiomycotina</taxon>
        <taxon>Wallemiomycetes</taxon>
        <taxon>Wallemiales</taxon>
        <taxon>Wallemiaceae</taxon>
        <taxon>Wallemia</taxon>
    </lineage>
</organism>
<dbReference type="GO" id="GO:0005737">
    <property type="term" value="C:cytoplasm"/>
    <property type="evidence" value="ECO:0007669"/>
    <property type="project" value="TreeGrafter"/>
</dbReference>
<dbReference type="GO" id="GO:0080008">
    <property type="term" value="C:Cul4-RING E3 ubiquitin ligase complex"/>
    <property type="evidence" value="ECO:0007669"/>
    <property type="project" value="TreeGrafter"/>
</dbReference>
<evidence type="ECO:0000256" key="1">
    <source>
        <dbReference type="ARBA" id="ARBA00022574"/>
    </source>
</evidence>
<feature type="compositionally biased region" description="Low complexity" evidence="3">
    <location>
        <begin position="154"/>
        <end position="167"/>
    </location>
</feature>
<evidence type="ECO:0000256" key="2">
    <source>
        <dbReference type="ARBA" id="ARBA00022737"/>
    </source>
</evidence>
<dbReference type="SUPFAM" id="SSF50978">
    <property type="entry name" value="WD40 repeat-like"/>
    <property type="match status" value="1"/>
</dbReference>
<name>A0A4T0FH35_9BASI</name>
<dbReference type="Gene3D" id="2.130.10.10">
    <property type="entry name" value="YVTN repeat-like/Quinoprotein amine dehydrogenase"/>
    <property type="match status" value="2"/>
</dbReference>
<dbReference type="InterPro" id="IPR001680">
    <property type="entry name" value="WD40_rpt"/>
</dbReference>
<keyword evidence="1" id="KW-0853">WD repeat</keyword>
<evidence type="ECO:0000313" key="4">
    <source>
        <dbReference type="EMBL" id="TIA87491.1"/>
    </source>
</evidence>
<dbReference type="Proteomes" id="UP000310189">
    <property type="component" value="Unassembled WGS sequence"/>
</dbReference>
<dbReference type="AlphaFoldDB" id="A0A4T0FH35"/>
<evidence type="ECO:0000256" key="3">
    <source>
        <dbReference type="SAM" id="MobiDB-lite"/>
    </source>
</evidence>
<keyword evidence="5" id="KW-1185">Reference proteome</keyword>
<dbReference type="OrthoDB" id="4869960at2759"/>
<feature type="compositionally biased region" description="Acidic residues" evidence="3">
    <location>
        <begin position="543"/>
        <end position="561"/>
    </location>
</feature>
<dbReference type="SMART" id="SM00320">
    <property type="entry name" value="WD40"/>
    <property type="match status" value="6"/>
</dbReference>
<dbReference type="InterPro" id="IPR045151">
    <property type="entry name" value="DCAF8"/>
</dbReference>
<dbReference type="EMBL" id="SPNW01000054">
    <property type="protein sequence ID" value="TIA87491.1"/>
    <property type="molecule type" value="Genomic_DNA"/>
</dbReference>
<proteinExistence type="predicted"/>
<evidence type="ECO:0008006" key="6">
    <source>
        <dbReference type="Google" id="ProtNLM"/>
    </source>
</evidence>
<dbReference type="InterPro" id="IPR015943">
    <property type="entry name" value="WD40/YVTN_repeat-like_dom_sf"/>
</dbReference>
<sequence length="589" mass="65815">MRPSTSNDYYRNGLPYSNSFKAHTGCVNAVTYSKTNGSSSPLFPSHSARIMASGGDCTTVYLWDLYREFEDATPIHAFSGPTVRLLRVSLVLSLKRKQRNIFGLEFNSTDDVLYCGSNDSVIYKYNLNQDNLDIFSTTASSHRDRLDSIPKHPPSSTQSSHGSSISQISAHPIHPSLILSASADDEMQLTDERIDGTGNIGTFHTESEWRDVKWHPTSEHLFGSCDSRGGVYLNDIRKGFEGLNMASGSFERAVNPFVRDMTVMQYKATVSRKDTHKHIKLDSSSIAFNNTGELFAVVYQHWYPTIYSITEPNPLAILTGEYTPQGAKVQPGERTYSTSCTTKHCSFRDDYLATGSDDFKGYVWKIPPASRMKEGRIEKTQEEMDESTQFGDHEAGFSTSQEDGISLPTVVNRPAFRLEGHASIVNSAMIHPTLPLIATSGVEKIVRMHTPTPFSNSLEVKKTPASRVMGQNETRNSRRDFLLALLTSPHEHDAADVEEDTLTINFFDSLLRRDEENDLWDNADSDDADDMERHMNDVLMEFGETDEEDEEDDDDIDDDDMGVAMVGASDGEQSQESEESIDIDEAYPV</sequence>
<feature type="region of interest" description="Disordered" evidence="3">
    <location>
        <begin position="143"/>
        <end position="167"/>
    </location>
</feature>
<keyword evidence="2" id="KW-0677">Repeat</keyword>
<dbReference type="GO" id="GO:0045717">
    <property type="term" value="P:negative regulation of fatty acid biosynthetic process"/>
    <property type="evidence" value="ECO:0007669"/>
    <property type="project" value="TreeGrafter"/>
</dbReference>
<dbReference type="InterPro" id="IPR036322">
    <property type="entry name" value="WD40_repeat_dom_sf"/>
</dbReference>
<comment type="caution">
    <text evidence="4">The sequence shown here is derived from an EMBL/GenBank/DDBJ whole genome shotgun (WGS) entry which is preliminary data.</text>
</comment>
<dbReference type="PANTHER" id="PTHR15574">
    <property type="entry name" value="WD REPEAT DOMAIN-CONTAINING FAMILY"/>
    <property type="match status" value="1"/>
</dbReference>
<accession>A0A4T0FH35</accession>
<reference evidence="4 5" key="1">
    <citation type="submission" date="2019-03" db="EMBL/GenBank/DDBJ databases">
        <title>Sequencing 23 genomes of Wallemia ichthyophaga.</title>
        <authorList>
            <person name="Gostincar C."/>
        </authorList>
    </citation>
    <scope>NUCLEOTIDE SEQUENCE [LARGE SCALE GENOMIC DNA]</scope>
    <source>
        <strain evidence="4 5">EXF-5753</strain>
    </source>
</reference>
<dbReference type="PANTHER" id="PTHR15574:SF40">
    <property type="entry name" value="WD AND TETRATRICOPEPTIDE REPEATS PROTEIN 1"/>
    <property type="match status" value="1"/>
</dbReference>